<dbReference type="AlphaFoldDB" id="A0A8S1P140"/>
<dbReference type="CDD" id="cd16615">
    <property type="entry name" value="RING-HC_ZNF598"/>
    <property type="match status" value="1"/>
</dbReference>
<keyword evidence="5" id="KW-0862">Zinc</keyword>
<dbReference type="InterPro" id="IPR013087">
    <property type="entry name" value="Znf_C2H2_type"/>
</dbReference>
<evidence type="ECO:0000313" key="8">
    <source>
        <dbReference type="EMBL" id="CAD8096566.1"/>
    </source>
</evidence>
<dbReference type="EC" id="2.3.2.27" evidence="3"/>
<evidence type="ECO:0000256" key="4">
    <source>
        <dbReference type="ARBA" id="ARBA00035113"/>
    </source>
</evidence>
<evidence type="ECO:0000256" key="6">
    <source>
        <dbReference type="SAM" id="MobiDB-lite"/>
    </source>
</evidence>
<evidence type="ECO:0000259" key="7">
    <source>
        <dbReference type="PROSITE" id="PS50089"/>
    </source>
</evidence>
<dbReference type="GO" id="GO:0016567">
    <property type="term" value="P:protein ubiquitination"/>
    <property type="evidence" value="ECO:0007669"/>
    <property type="project" value="TreeGrafter"/>
</dbReference>
<feature type="domain" description="RING-type" evidence="7">
    <location>
        <begin position="8"/>
        <end position="49"/>
    </location>
</feature>
<organism evidence="8 9">
    <name type="scientific">Paramecium sonneborni</name>
    <dbReference type="NCBI Taxonomy" id="65129"/>
    <lineage>
        <taxon>Eukaryota</taxon>
        <taxon>Sar</taxon>
        <taxon>Alveolata</taxon>
        <taxon>Ciliophora</taxon>
        <taxon>Intramacronucleata</taxon>
        <taxon>Oligohymenophorea</taxon>
        <taxon>Peniculida</taxon>
        <taxon>Parameciidae</taxon>
        <taxon>Paramecium</taxon>
    </lineage>
</organism>
<accession>A0A8S1P140</accession>
<gene>
    <name evidence="8" type="ORF">PSON_ATCC_30995.1.T0660227</name>
</gene>
<sequence length="787" mass="93363">MDKVESDCVLCVQEAEIIALGHCNHKTFCYQCMIKMRVISKIKMCPICKQQLDKIILTDNLNAQFTDFQFNQLISITYSKEAKDVFYTNSQQIKSKVESLNNLKCPFQECQTEQHFSNYNLLRNHLKEQHQRYFCDVCIEQKTCFLVEQQVYTEYQYRHHLQYGDYDEDGNLIFKHPYCKYCKKNFYDEDKFKQHLNIAHINCNMCEDKKFVFYKDHGSYEKHLKLSHYLCEEPECKQMLVVFKSSGELDLHKTQCHCNDPRIKKLNQYNIQQFAGFYDDPKQKKQINDKEGEDFSDQFPSLKQTNLRAVVHLDEHNDENIDFRDFLYVEYNDEIDKQLDHSEKLHQQQNINLEDVRLIKPISMPSIGFDYFIRKCSQFFKTQKGKEDQIRKMISMFEQERYSAEHFVSDFIRLFELKTGLRLITFYMAMRDVKENRNKWKILDDAYFKELQRLPKRNNSIIMNCKTYSELFLRLLDELNKNLAQRIENGELKNYVDTIMAKERIFQFIEVLRHVRTSEMGKFKFALNFGLSSQVLEHIKQNILLNDQSIIQQNISKISNHDLIPFYLYVNLSSKILKGEQIHKEKKDVNECVYLEFFQKDAKLFNLITKPQTVEENKQQLLQKKPKNQQVNGLDMNAFDFPSLPKAPKKEQILVDQFQVKNVEPQKQQQQQQQQQQKQKQNNQTKKGKWQDSGAAIFQNQAIEDESFPSLIPQPNESKVKQVIRMTGTFVEDESFVPITTYQPVRSIEGTEWDSNPILSKKNSTMKEVGKIQKKNKTIVQISGGFC</sequence>
<feature type="region of interest" description="Disordered" evidence="6">
    <location>
        <begin position="622"/>
        <end position="642"/>
    </location>
</feature>
<comment type="catalytic activity">
    <reaction evidence="1">
        <text>S-ubiquitinyl-[E2 ubiquitin-conjugating enzyme]-L-cysteine + [acceptor protein]-L-lysine = [E2 ubiquitin-conjugating enzyme]-L-cysteine + N(6)-ubiquitinyl-[acceptor protein]-L-lysine.</text>
        <dbReference type="EC" id="2.3.2.27"/>
    </reaction>
</comment>
<dbReference type="SMART" id="SM00355">
    <property type="entry name" value="ZnF_C2H2"/>
    <property type="match status" value="4"/>
</dbReference>
<evidence type="ECO:0000256" key="2">
    <source>
        <dbReference type="ARBA" id="ARBA00004906"/>
    </source>
</evidence>
<proteinExistence type="inferred from homology"/>
<protein>
    <recommendedName>
        <fullName evidence="3">RING-type E3 ubiquitin transferase</fullName>
        <ecNumber evidence="3">2.3.2.27</ecNumber>
    </recommendedName>
</protein>
<reference evidence="8" key="1">
    <citation type="submission" date="2021-01" db="EMBL/GenBank/DDBJ databases">
        <authorList>
            <consortium name="Genoscope - CEA"/>
            <person name="William W."/>
        </authorList>
    </citation>
    <scope>NUCLEOTIDE SEQUENCE</scope>
</reference>
<keyword evidence="5" id="KW-0863">Zinc-finger</keyword>
<comment type="pathway">
    <text evidence="2">Protein modification; protein ubiquitination.</text>
</comment>
<feature type="compositionally biased region" description="Low complexity" evidence="6">
    <location>
        <begin position="666"/>
        <end position="685"/>
    </location>
</feature>
<dbReference type="GO" id="GO:0061630">
    <property type="term" value="F:ubiquitin protein ligase activity"/>
    <property type="evidence" value="ECO:0007669"/>
    <property type="project" value="UniProtKB-EC"/>
</dbReference>
<dbReference type="PROSITE" id="PS00028">
    <property type="entry name" value="ZINC_FINGER_C2H2_1"/>
    <property type="match status" value="1"/>
</dbReference>
<dbReference type="EMBL" id="CAJJDN010000066">
    <property type="protein sequence ID" value="CAD8096566.1"/>
    <property type="molecule type" value="Genomic_DNA"/>
</dbReference>
<evidence type="ECO:0000313" key="9">
    <source>
        <dbReference type="Proteomes" id="UP000692954"/>
    </source>
</evidence>
<dbReference type="Proteomes" id="UP000692954">
    <property type="component" value="Unassembled WGS sequence"/>
</dbReference>
<keyword evidence="5" id="KW-0479">Metal-binding</keyword>
<dbReference type="PANTHER" id="PTHR22938:SF0">
    <property type="entry name" value="E3 UBIQUITIN-PROTEIN LIGASE ZNF598"/>
    <property type="match status" value="1"/>
</dbReference>
<dbReference type="PROSITE" id="PS50089">
    <property type="entry name" value="ZF_RING_2"/>
    <property type="match status" value="1"/>
</dbReference>
<dbReference type="PANTHER" id="PTHR22938">
    <property type="entry name" value="ZINC FINGER PROTEIN 598"/>
    <property type="match status" value="1"/>
</dbReference>
<dbReference type="InterPro" id="IPR001841">
    <property type="entry name" value="Znf_RING"/>
</dbReference>
<evidence type="ECO:0000256" key="1">
    <source>
        <dbReference type="ARBA" id="ARBA00000900"/>
    </source>
</evidence>
<dbReference type="Pfam" id="PF25447">
    <property type="entry name" value="RING_ZNF598"/>
    <property type="match status" value="1"/>
</dbReference>
<dbReference type="InterPro" id="IPR044288">
    <property type="entry name" value="ZNF598/HEL2"/>
</dbReference>
<name>A0A8S1P140_9CILI</name>
<dbReference type="InterPro" id="IPR041888">
    <property type="entry name" value="RING-HC_ZNF598/HEL2"/>
</dbReference>
<dbReference type="GO" id="GO:0008270">
    <property type="term" value="F:zinc ion binding"/>
    <property type="evidence" value="ECO:0007669"/>
    <property type="project" value="UniProtKB-KW"/>
</dbReference>
<keyword evidence="9" id="KW-1185">Reference proteome</keyword>
<dbReference type="GO" id="GO:0043022">
    <property type="term" value="F:ribosome binding"/>
    <property type="evidence" value="ECO:0007669"/>
    <property type="project" value="TreeGrafter"/>
</dbReference>
<feature type="region of interest" description="Disordered" evidence="6">
    <location>
        <begin position="665"/>
        <end position="692"/>
    </location>
</feature>
<comment type="similarity">
    <text evidence="4">Belongs to the ZNF598/HEL2 family.</text>
</comment>
<comment type="caution">
    <text evidence="8">The sequence shown here is derived from an EMBL/GenBank/DDBJ whole genome shotgun (WGS) entry which is preliminary data.</text>
</comment>
<evidence type="ECO:0000256" key="5">
    <source>
        <dbReference type="PROSITE-ProRule" id="PRU00175"/>
    </source>
</evidence>
<evidence type="ECO:0000256" key="3">
    <source>
        <dbReference type="ARBA" id="ARBA00012483"/>
    </source>
</evidence>
<dbReference type="OrthoDB" id="3838338at2759"/>
<dbReference type="GO" id="GO:0072344">
    <property type="term" value="P:rescue of stalled ribosome"/>
    <property type="evidence" value="ECO:0007669"/>
    <property type="project" value="InterPro"/>
</dbReference>